<keyword evidence="1" id="KW-0472">Membrane</keyword>
<evidence type="ECO:0000313" key="2">
    <source>
        <dbReference type="EMBL" id="RRK09837.1"/>
    </source>
</evidence>
<name>A0A3R8KKI3_9LACO</name>
<comment type="caution">
    <text evidence="2">The sequence shown here is derived from an EMBL/GenBank/DDBJ whole genome shotgun (WGS) entry which is preliminary data.</text>
</comment>
<accession>A0A3R8KKI3</accession>
<dbReference type="EMBL" id="QWZQ01000037">
    <property type="protein sequence ID" value="RRK09837.1"/>
    <property type="molecule type" value="Genomic_DNA"/>
</dbReference>
<organism evidence="2 3">
    <name type="scientific">Lactiplantibacillus garii</name>
    <dbReference type="NCBI Taxonomy" id="2306423"/>
    <lineage>
        <taxon>Bacteria</taxon>
        <taxon>Bacillati</taxon>
        <taxon>Bacillota</taxon>
        <taxon>Bacilli</taxon>
        <taxon>Lactobacillales</taxon>
        <taxon>Lactobacillaceae</taxon>
        <taxon>Lactiplantibacillus</taxon>
    </lineage>
</organism>
<keyword evidence="3" id="KW-1185">Reference proteome</keyword>
<keyword evidence="1" id="KW-0812">Transmembrane</keyword>
<keyword evidence="1" id="KW-1133">Transmembrane helix</keyword>
<dbReference type="OrthoDB" id="1669102at2"/>
<dbReference type="Proteomes" id="UP000283633">
    <property type="component" value="Unassembled WGS sequence"/>
</dbReference>
<reference evidence="2 3" key="1">
    <citation type="submission" date="2018-08" db="EMBL/GenBank/DDBJ databases">
        <title>Genome Lactobacillus garii FI11369.</title>
        <authorList>
            <person name="Diaz M."/>
            <person name="Narbad A."/>
        </authorList>
    </citation>
    <scope>NUCLEOTIDE SEQUENCE [LARGE SCALE GENOMIC DNA]</scope>
    <source>
        <strain evidence="2 3">FI11369</strain>
    </source>
</reference>
<dbReference type="RefSeq" id="WP_125072878.1">
    <property type="nucleotide sequence ID" value="NZ_QWZQ01000037.1"/>
</dbReference>
<evidence type="ECO:0000256" key="1">
    <source>
        <dbReference type="SAM" id="Phobius"/>
    </source>
</evidence>
<proteinExistence type="predicted"/>
<sequence length="174" mass="19446">MRRKQPRYLGLLIIIIGLSILALSWLFIGYDNSDASTGNHRLFKTELHHVTVTDRGEWRVSGTTDAPAGSKIVALGTTDVASVASSLASTTDWARVNNGRFTATINAYNAIDGHDYHNGQRVPVTVVAVTDYQQRQYDLLPAGLRDQLQQFAPHQLKLTEQLAQYCRDAYHQYD</sequence>
<gene>
    <name evidence="2" type="ORF">D1831_10440</name>
</gene>
<protein>
    <submittedName>
        <fullName evidence="2">Uncharacterized protein</fullName>
    </submittedName>
</protein>
<feature type="transmembrane region" description="Helical" evidence="1">
    <location>
        <begin position="7"/>
        <end position="28"/>
    </location>
</feature>
<dbReference type="AlphaFoldDB" id="A0A3R8KKI3"/>
<evidence type="ECO:0000313" key="3">
    <source>
        <dbReference type="Proteomes" id="UP000283633"/>
    </source>
</evidence>